<feature type="compositionally biased region" description="Low complexity" evidence="5">
    <location>
        <begin position="1204"/>
        <end position="1218"/>
    </location>
</feature>
<dbReference type="InterPro" id="IPR055414">
    <property type="entry name" value="LRR_R13L4/SHOC2-like"/>
</dbReference>
<dbReference type="InterPro" id="IPR027417">
    <property type="entry name" value="P-loop_NTPase"/>
</dbReference>
<dbReference type="PROSITE" id="PS50104">
    <property type="entry name" value="TIR"/>
    <property type="match status" value="1"/>
</dbReference>
<evidence type="ECO:0000256" key="5">
    <source>
        <dbReference type="SAM" id="MobiDB-lite"/>
    </source>
</evidence>
<dbReference type="GO" id="GO:0043531">
    <property type="term" value="F:ADP binding"/>
    <property type="evidence" value="ECO:0007669"/>
    <property type="project" value="InterPro"/>
</dbReference>
<evidence type="ECO:0000256" key="1">
    <source>
        <dbReference type="ARBA" id="ARBA00022614"/>
    </source>
</evidence>
<dbReference type="InterPro" id="IPR058192">
    <property type="entry name" value="WHD_ROQ1-like"/>
</dbReference>
<dbReference type="SUPFAM" id="SSF52540">
    <property type="entry name" value="P-loop containing nucleoside triphosphate hydrolases"/>
    <property type="match status" value="1"/>
</dbReference>
<dbReference type="GO" id="GO:0006952">
    <property type="term" value="P:defense response"/>
    <property type="evidence" value="ECO:0007669"/>
    <property type="project" value="UniProtKB-KW"/>
</dbReference>
<dbReference type="Gene3D" id="3.40.50.10140">
    <property type="entry name" value="Toll/interleukin-1 receptor homology (TIR) domain"/>
    <property type="match status" value="1"/>
</dbReference>
<dbReference type="SMART" id="SM00255">
    <property type="entry name" value="TIR"/>
    <property type="match status" value="1"/>
</dbReference>
<keyword evidence="6" id="KW-0812">Transmembrane</keyword>
<dbReference type="Gene3D" id="1.10.8.430">
    <property type="entry name" value="Helical domain of apoptotic protease-activating factors"/>
    <property type="match status" value="1"/>
</dbReference>
<name>A0AAU9MS05_9ASTR</name>
<dbReference type="Gene3D" id="3.40.50.300">
    <property type="entry name" value="P-loop containing nucleotide triphosphate hydrolases"/>
    <property type="match status" value="1"/>
</dbReference>
<dbReference type="PANTHER" id="PTHR11017:SF544">
    <property type="entry name" value="ADP-RIBOSYL CYCLASE_CYCLIC ADP-RIBOSE HYDROLASE"/>
    <property type="match status" value="1"/>
</dbReference>
<dbReference type="InterPro" id="IPR032675">
    <property type="entry name" value="LRR_dom_sf"/>
</dbReference>
<evidence type="ECO:0000256" key="4">
    <source>
        <dbReference type="ARBA" id="ARBA00023027"/>
    </source>
</evidence>
<feature type="compositionally biased region" description="Polar residues" evidence="5">
    <location>
        <begin position="1220"/>
        <end position="1234"/>
    </location>
</feature>
<evidence type="ECO:0000313" key="9">
    <source>
        <dbReference type="Proteomes" id="UP001157418"/>
    </source>
</evidence>
<dbReference type="Proteomes" id="UP001157418">
    <property type="component" value="Unassembled WGS sequence"/>
</dbReference>
<dbReference type="Pfam" id="PF00931">
    <property type="entry name" value="NB-ARC"/>
    <property type="match status" value="1"/>
</dbReference>
<organism evidence="8 9">
    <name type="scientific">Lactuca virosa</name>
    <dbReference type="NCBI Taxonomy" id="75947"/>
    <lineage>
        <taxon>Eukaryota</taxon>
        <taxon>Viridiplantae</taxon>
        <taxon>Streptophyta</taxon>
        <taxon>Embryophyta</taxon>
        <taxon>Tracheophyta</taxon>
        <taxon>Spermatophyta</taxon>
        <taxon>Magnoliopsida</taxon>
        <taxon>eudicotyledons</taxon>
        <taxon>Gunneridae</taxon>
        <taxon>Pentapetalae</taxon>
        <taxon>asterids</taxon>
        <taxon>campanulids</taxon>
        <taxon>Asterales</taxon>
        <taxon>Asteraceae</taxon>
        <taxon>Cichorioideae</taxon>
        <taxon>Cichorieae</taxon>
        <taxon>Lactucinae</taxon>
        <taxon>Lactuca</taxon>
    </lineage>
</organism>
<feature type="region of interest" description="Disordered" evidence="5">
    <location>
        <begin position="1201"/>
        <end position="1240"/>
    </location>
</feature>
<evidence type="ECO:0000313" key="8">
    <source>
        <dbReference type="EMBL" id="CAH1424770.1"/>
    </source>
</evidence>
<accession>A0AAU9MS05</accession>
<feature type="transmembrane region" description="Helical" evidence="6">
    <location>
        <begin position="1296"/>
        <end position="1316"/>
    </location>
</feature>
<dbReference type="Pfam" id="PF23598">
    <property type="entry name" value="LRR_14"/>
    <property type="match status" value="2"/>
</dbReference>
<dbReference type="PANTHER" id="PTHR11017">
    <property type="entry name" value="LEUCINE-RICH REPEAT-CONTAINING PROTEIN"/>
    <property type="match status" value="1"/>
</dbReference>
<dbReference type="InterPro" id="IPR003591">
    <property type="entry name" value="Leu-rich_rpt_typical-subtyp"/>
</dbReference>
<reference evidence="8 9" key="1">
    <citation type="submission" date="2022-01" db="EMBL/GenBank/DDBJ databases">
        <authorList>
            <person name="Xiong W."/>
            <person name="Schranz E."/>
        </authorList>
    </citation>
    <scope>NUCLEOTIDE SEQUENCE [LARGE SCALE GENOMIC DNA]</scope>
</reference>
<dbReference type="Pfam" id="PF23282">
    <property type="entry name" value="WHD_ROQ1"/>
    <property type="match status" value="1"/>
</dbReference>
<evidence type="ECO:0000256" key="2">
    <source>
        <dbReference type="ARBA" id="ARBA00022737"/>
    </source>
</evidence>
<keyword evidence="4" id="KW-0520">NAD</keyword>
<dbReference type="InterPro" id="IPR000157">
    <property type="entry name" value="TIR_dom"/>
</dbReference>
<dbReference type="Gene3D" id="3.80.10.10">
    <property type="entry name" value="Ribonuclease Inhibitor"/>
    <property type="match status" value="3"/>
</dbReference>
<dbReference type="Pfam" id="PF01582">
    <property type="entry name" value="TIR"/>
    <property type="match status" value="1"/>
</dbReference>
<proteinExistence type="predicted"/>
<dbReference type="EMBL" id="CAKMRJ010001889">
    <property type="protein sequence ID" value="CAH1424770.1"/>
    <property type="molecule type" value="Genomic_DNA"/>
</dbReference>
<evidence type="ECO:0000259" key="7">
    <source>
        <dbReference type="PROSITE" id="PS50104"/>
    </source>
</evidence>
<dbReference type="GO" id="GO:0007165">
    <property type="term" value="P:signal transduction"/>
    <property type="evidence" value="ECO:0007669"/>
    <property type="project" value="InterPro"/>
</dbReference>
<keyword evidence="2" id="KW-0677">Repeat</keyword>
<protein>
    <recommendedName>
        <fullName evidence="7">TIR domain-containing protein</fullName>
    </recommendedName>
</protein>
<dbReference type="InterPro" id="IPR002182">
    <property type="entry name" value="NB-ARC"/>
</dbReference>
<dbReference type="PRINTS" id="PR00364">
    <property type="entry name" value="DISEASERSIST"/>
</dbReference>
<keyword evidence="6" id="KW-1133">Transmembrane helix</keyword>
<dbReference type="InterPro" id="IPR042197">
    <property type="entry name" value="Apaf_helical"/>
</dbReference>
<keyword evidence="6" id="KW-0472">Membrane</keyword>
<sequence length="1318" mass="149817">MASSSSSSNQKSFKYQVFLSFTGEDTRKTFVDHLYASLKQKGIHTFRDNEELEKGKRIDELFKAIEESRFFIIVFSKNYASSSWCLKEVTKIMECQDGNQQIAYPLFYGVEPSDIRHQTGPVGRAIAKHKDNEQIKKWEKALEDAGNLVGWDLKNIANGHEAEAITKIIEEISLKLGSIHLGNDEHLIGMERRMQALEPSLGIGLNDKARMIGIKGMGGIGKTTLAKAIFNKFSSHFEGSSFVADIREVSKKKGLESLQQQILSDVLKDERMRVGSVNEGERIMRMRLPYKKVLLVLDDVDDTKQLEALAGDWFKNGSRIIITTRDENVLLSHEVKKKWIHDVDFLSDEEAIRLFLWFAFRRYIPDQGYEELTARVVRYAAGLPLKIRVLGSHLCGENKDVWRDALKRLEKIPLQETLDVLEISYNSLEDDHKEIFLDVACFLNGLSHEFAIRILESCGFHATYGLRILEHKSLVTISDGRLGMHDTIQELGKNIIRREHPRELNKHSRLWNTEEIVELLSDDEGTATSTCTGMLLLLLLCELSPEIIIQKLGNLKRLRYLCVLGIVSDCFPSDWKFDETKPSFPNSLQYLIWDKYPGFSLPHTFRAKNLVGLELTGSRITQLWESSERKKLKFFLLGNSNLRTLRESGERMVLEKLRFLNLKNSKVSILDLGMTPNLERLDLEGCHDLKEIYAPAGCLKRLIYIDLRGCPWSVSFPFVKQLEPHVLLSLPVLAVKVDPMEAFPRDSTNNLRFTFVYYKELPSSREGINFKSVFLDLQPCTKLESVSGSICGLQHLREVKFQGCIPEVPKDIDQLKGLQQLILLSTHVKRLPDSVCMLKHLKSLKLSDCQHLEELPENLGLLENLEELSLSTASIRRLPDSVCMLKHLKSLKLGDCQHLEELPENLGWLGNLEELMFISISIRRLPDSICMLSHLKSLHLDSCGRLEKLPEDIGQLKSLEMLNLGQCESLRDIPNSICNMKSLTHLYLRECRQVEKLPEDLGNLKLLQGLNIGFTGISHLPHSISSMNGLLVFGSISLLQSCAFATEIYTHEVLGPHCRIQAMDSTLAHTELRSQSEQKYLTREGKEILIEDGDEGTLGGESSDDVNKRMRVSHMGTNSEYLQNKELIRFFENLMSAADPEEFLKMLQVITSLQGDNNGSSEMSEKETDMIIKMLAEELQNRSEMASSFNTQNLVETNRSNIPQGQQSQRSGTSQGQGFLNRQPSFPNIQSQLRNPDMREMTPDIKFSREDAERAQQVMSSLSPETIHRLIKLADLIKTACEGAVKTKNWLLGRQGFVMVVCMLLFAIFLHWLGFIGN</sequence>
<dbReference type="InterPro" id="IPR044974">
    <property type="entry name" value="Disease_R_plants"/>
</dbReference>
<keyword evidence="9" id="KW-1185">Reference proteome</keyword>
<dbReference type="GO" id="GO:0051707">
    <property type="term" value="P:response to other organism"/>
    <property type="evidence" value="ECO:0007669"/>
    <property type="project" value="UniProtKB-ARBA"/>
</dbReference>
<keyword evidence="1" id="KW-0433">Leucine-rich repeat</keyword>
<comment type="caution">
    <text evidence="8">The sequence shown here is derived from an EMBL/GenBank/DDBJ whole genome shotgun (WGS) entry which is preliminary data.</text>
</comment>
<dbReference type="SMART" id="SM00369">
    <property type="entry name" value="LRR_TYP"/>
    <property type="match status" value="5"/>
</dbReference>
<evidence type="ECO:0000256" key="3">
    <source>
        <dbReference type="ARBA" id="ARBA00022821"/>
    </source>
</evidence>
<dbReference type="InterPro" id="IPR035897">
    <property type="entry name" value="Toll_tir_struct_dom_sf"/>
</dbReference>
<evidence type="ECO:0000256" key="6">
    <source>
        <dbReference type="SAM" id="Phobius"/>
    </source>
</evidence>
<gene>
    <name evidence="8" type="ORF">LVIROSA_LOCUS11951</name>
</gene>
<keyword evidence="3" id="KW-0611">Plant defense</keyword>
<dbReference type="SUPFAM" id="SSF52058">
    <property type="entry name" value="L domain-like"/>
    <property type="match status" value="2"/>
</dbReference>
<dbReference type="SUPFAM" id="SSF46785">
    <property type="entry name" value="Winged helix' DNA-binding domain"/>
    <property type="match status" value="1"/>
</dbReference>
<dbReference type="InterPro" id="IPR036390">
    <property type="entry name" value="WH_DNA-bd_sf"/>
</dbReference>
<dbReference type="SUPFAM" id="SSF52200">
    <property type="entry name" value="Toll/Interleukin receptor TIR domain"/>
    <property type="match status" value="1"/>
</dbReference>
<dbReference type="FunFam" id="3.40.50.10140:FF:000007">
    <property type="entry name" value="Disease resistance protein (TIR-NBS-LRR class)"/>
    <property type="match status" value="1"/>
</dbReference>
<feature type="domain" description="TIR" evidence="7">
    <location>
        <begin position="13"/>
        <end position="176"/>
    </location>
</feature>